<evidence type="ECO:0000313" key="2">
    <source>
        <dbReference type="Proteomes" id="UP000886653"/>
    </source>
</evidence>
<dbReference type="AlphaFoldDB" id="A0A9P6TH94"/>
<keyword evidence="2" id="KW-1185">Reference proteome</keyword>
<organism evidence="1 2">
    <name type="scientific">Cronartium quercuum f. sp. fusiforme G11</name>
    <dbReference type="NCBI Taxonomy" id="708437"/>
    <lineage>
        <taxon>Eukaryota</taxon>
        <taxon>Fungi</taxon>
        <taxon>Dikarya</taxon>
        <taxon>Basidiomycota</taxon>
        <taxon>Pucciniomycotina</taxon>
        <taxon>Pucciniomycetes</taxon>
        <taxon>Pucciniales</taxon>
        <taxon>Coleosporiaceae</taxon>
        <taxon>Cronartium</taxon>
    </lineage>
</organism>
<dbReference type="EMBL" id="MU167208">
    <property type="protein sequence ID" value="KAG0152616.1"/>
    <property type="molecule type" value="Genomic_DNA"/>
</dbReference>
<protein>
    <submittedName>
        <fullName evidence="1">Uncharacterized protein</fullName>
    </submittedName>
</protein>
<name>A0A9P6TH94_9BASI</name>
<sequence>MQCNGSIFQGRDLEKWSIASHEDMLCYIASFHAIKIYWQCLRQPQYSSQWLTRWAQDGPMVDHPAIIRSTTLNWPMVNLRSMEGFDNSRLAQNSPESDYLSH</sequence>
<accession>A0A9P6TH94</accession>
<gene>
    <name evidence="1" type="ORF">CROQUDRAFT_650067</name>
</gene>
<evidence type="ECO:0000313" key="1">
    <source>
        <dbReference type="EMBL" id="KAG0152616.1"/>
    </source>
</evidence>
<proteinExistence type="predicted"/>
<comment type="caution">
    <text evidence="1">The sequence shown here is derived from an EMBL/GenBank/DDBJ whole genome shotgun (WGS) entry which is preliminary data.</text>
</comment>
<reference evidence="1" key="1">
    <citation type="submission" date="2013-11" db="EMBL/GenBank/DDBJ databases">
        <title>Genome sequence of the fusiform rust pathogen reveals effectors for host alternation and coevolution with pine.</title>
        <authorList>
            <consortium name="DOE Joint Genome Institute"/>
            <person name="Smith K."/>
            <person name="Pendleton A."/>
            <person name="Kubisiak T."/>
            <person name="Anderson C."/>
            <person name="Salamov A."/>
            <person name="Aerts A."/>
            <person name="Riley R."/>
            <person name="Clum A."/>
            <person name="Lindquist E."/>
            <person name="Ence D."/>
            <person name="Campbell M."/>
            <person name="Kronenberg Z."/>
            <person name="Feau N."/>
            <person name="Dhillon B."/>
            <person name="Hamelin R."/>
            <person name="Burleigh J."/>
            <person name="Smith J."/>
            <person name="Yandell M."/>
            <person name="Nelson C."/>
            <person name="Grigoriev I."/>
            <person name="Davis J."/>
        </authorList>
    </citation>
    <scope>NUCLEOTIDE SEQUENCE</scope>
    <source>
        <strain evidence="1">G11</strain>
    </source>
</reference>
<dbReference type="Proteomes" id="UP000886653">
    <property type="component" value="Unassembled WGS sequence"/>
</dbReference>